<name>A0A7C8I7J4_9PLEO</name>
<dbReference type="AlphaFoldDB" id="A0A7C8I7J4"/>
<protein>
    <recommendedName>
        <fullName evidence="3">F-box domain-containing protein</fullName>
    </recommendedName>
</protein>
<organism evidence="1 2">
    <name type="scientific">Massariosphaeria phaeospora</name>
    <dbReference type="NCBI Taxonomy" id="100035"/>
    <lineage>
        <taxon>Eukaryota</taxon>
        <taxon>Fungi</taxon>
        <taxon>Dikarya</taxon>
        <taxon>Ascomycota</taxon>
        <taxon>Pezizomycotina</taxon>
        <taxon>Dothideomycetes</taxon>
        <taxon>Pleosporomycetidae</taxon>
        <taxon>Pleosporales</taxon>
        <taxon>Pleosporales incertae sedis</taxon>
        <taxon>Massariosphaeria</taxon>
    </lineage>
</organism>
<comment type="caution">
    <text evidence="1">The sequence shown here is derived from an EMBL/GenBank/DDBJ whole genome shotgun (WGS) entry which is preliminary data.</text>
</comment>
<sequence length="377" mass="44402">MVGTDVYDDMFDDDVEADPPDDMLMPFPKKEMWATLEDQDALQFLRNQAYIFGVEAASLQKREYLLLPRRERVRREFDRSHRLYRVDRSRKSFLDLPGELRNRIYSYALVHDDVLPAISLTHDDRGDPNVNYDKFKLREMHYIALEIGRLCRIGRRQYPCLTAEDERKIKEGMPRGIILALQSLGWINHEVRAESRTFFYTHNSFSVFVHESVDFIQAIGRDGRANINTIFFHDRVRDLSPLFQALQLCPNLRHLEFEFWMKSPTHFNSHEPSAFEKGYDFPNVDLSAIRKTCKPLEGLRSLKIHFNFDTVDGSHECLSGMYGKSGEALKSIVRKEFELVYPGVEIDLLLEVQHFVTKARQWCVWRKGFYGWDTLWM</sequence>
<proteinExistence type="predicted"/>
<dbReference type="InterPro" id="IPR038883">
    <property type="entry name" value="AN11006-like"/>
</dbReference>
<dbReference type="EMBL" id="JAADJZ010000028">
    <property type="protein sequence ID" value="KAF2866407.1"/>
    <property type="molecule type" value="Genomic_DNA"/>
</dbReference>
<dbReference type="PANTHER" id="PTHR42085:SF1">
    <property type="entry name" value="F-BOX DOMAIN-CONTAINING PROTEIN"/>
    <property type="match status" value="1"/>
</dbReference>
<gene>
    <name evidence="1" type="ORF">BDV95DRAFT_611863</name>
</gene>
<dbReference type="OrthoDB" id="62952at2759"/>
<dbReference type="PANTHER" id="PTHR42085">
    <property type="entry name" value="F-BOX DOMAIN-CONTAINING PROTEIN"/>
    <property type="match status" value="1"/>
</dbReference>
<reference evidence="1 2" key="1">
    <citation type="submission" date="2020-01" db="EMBL/GenBank/DDBJ databases">
        <authorList>
            <consortium name="DOE Joint Genome Institute"/>
            <person name="Haridas S."/>
            <person name="Albert R."/>
            <person name="Binder M."/>
            <person name="Bloem J."/>
            <person name="Labutti K."/>
            <person name="Salamov A."/>
            <person name="Andreopoulos B."/>
            <person name="Baker S.E."/>
            <person name="Barry K."/>
            <person name="Bills G."/>
            <person name="Bluhm B.H."/>
            <person name="Cannon C."/>
            <person name="Castanera R."/>
            <person name="Culley D.E."/>
            <person name="Daum C."/>
            <person name="Ezra D."/>
            <person name="Gonzalez J.B."/>
            <person name="Henrissat B."/>
            <person name="Kuo A."/>
            <person name="Liang C."/>
            <person name="Lipzen A."/>
            <person name="Lutzoni F."/>
            <person name="Magnuson J."/>
            <person name="Mondo S."/>
            <person name="Nolan M."/>
            <person name="Ohm R."/>
            <person name="Pangilinan J."/>
            <person name="Park H.-J.H."/>
            <person name="Ramirez L."/>
            <person name="Alfaro M."/>
            <person name="Sun H."/>
            <person name="Tritt A."/>
            <person name="Yoshinaga Y."/>
            <person name="Zwiers L.-H.L."/>
            <person name="Turgeon B.G."/>
            <person name="Goodwin S.B."/>
            <person name="Spatafora J.W."/>
            <person name="Crous P.W."/>
            <person name="Grigoriev I.V."/>
        </authorList>
    </citation>
    <scope>NUCLEOTIDE SEQUENCE [LARGE SCALE GENOMIC DNA]</scope>
    <source>
        <strain evidence="1 2">CBS 611.86</strain>
    </source>
</reference>
<accession>A0A7C8I7J4</accession>
<dbReference type="Proteomes" id="UP000481861">
    <property type="component" value="Unassembled WGS sequence"/>
</dbReference>
<keyword evidence="2" id="KW-1185">Reference proteome</keyword>
<evidence type="ECO:0000313" key="2">
    <source>
        <dbReference type="Proteomes" id="UP000481861"/>
    </source>
</evidence>
<evidence type="ECO:0008006" key="3">
    <source>
        <dbReference type="Google" id="ProtNLM"/>
    </source>
</evidence>
<evidence type="ECO:0000313" key="1">
    <source>
        <dbReference type="EMBL" id="KAF2866407.1"/>
    </source>
</evidence>